<feature type="transmembrane region" description="Helical" evidence="1">
    <location>
        <begin position="275"/>
        <end position="295"/>
    </location>
</feature>
<feature type="transmembrane region" description="Helical" evidence="1">
    <location>
        <begin position="158"/>
        <end position="179"/>
    </location>
</feature>
<protein>
    <submittedName>
        <fullName evidence="2">DUF5009 domain-containing protein</fullName>
    </submittedName>
</protein>
<evidence type="ECO:0000256" key="1">
    <source>
        <dbReference type="SAM" id="Phobius"/>
    </source>
</evidence>
<accession>A0A7Y0Q770</accession>
<evidence type="ECO:0000313" key="3">
    <source>
        <dbReference type="Proteomes" id="UP000568664"/>
    </source>
</evidence>
<feature type="transmembrane region" description="Helical" evidence="1">
    <location>
        <begin position="64"/>
        <end position="81"/>
    </location>
</feature>
<feature type="transmembrane region" description="Helical" evidence="1">
    <location>
        <begin position="244"/>
        <end position="263"/>
    </location>
</feature>
<dbReference type="Proteomes" id="UP000568664">
    <property type="component" value="Unassembled WGS sequence"/>
</dbReference>
<dbReference type="PANTHER" id="PTHR31061:SF24">
    <property type="entry name" value="LD22376P"/>
    <property type="match status" value="1"/>
</dbReference>
<dbReference type="EMBL" id="JABBXH010000003">
    <property type="protein sequence ID" value="NMP31881.1"/>
    <property type="molecule type" value="Genomic_DNA"/>
</dbReference>
<dbReference type="AlphaFoldDB" id="A0A7Y0Q770"/>
<proteinExistence type="predicted"/>
<comment type="caution">
    <text evidence="2">The sequence shown here is derived from an EMBL/GenBank/DDBJ whole genome shotgun (WGS) entry which is preliminary data.</text>
</comment>
<feature type="transmembrane region" description="Helical" evidence="1">
    <location>
        <begin position="21"/>
        <end position="44"/>
    </location>
</feature>
<keyword evidence="1" id="KW-0812">Transmembrane</keyword>
<feature type="transmembrane region" description="Helical" evidence="1">
    <location>
        <begin position="93"/>
        <end position="113"/>
    </location>
</feature>
<reference evidence="2 3" key="1">
    <citation type="submission" date="2020-04" db="EMBL/GenBank/DDBJ databases">
        <title>Thalassotalea sp. M1531, isolated from the surface of marine red alga.</title>
        <authorList>
            <person name="Pang L."/>
            <person name="Lu D.-C."/>
        </authorList>
    </citation>
    <scope>NUCLEOTIDE SEQUENCE [LARGE SCALE GENOMIC DNA]</scope>
    <source>
        <strain evidence="2 3">M1531</strain>
    </source>
</reference>
<evidence type="ECO:0000313" key="2">
    <source>
        <dbReference type="EMBL" id="NMP31881.1"/>
    </source>
</evidence>
<name>A0A7Y0Q770_9GAMM</name>
<feature type="transmembrane region" description="Helical" evidence="1">
    <location>
        <begin position="133"/>
        <end position="151"/>
    </location>
</feature>
<organism evidence="2 3">
    <name type="scientific">Thalassotalea algicola</name>
    <dbReference type="NCBI Taxonomy" id="2716224"/>
    <lineage>
        <taxon>Bacteria</taxon>
        <taxon>Pseudomonadati</taxon>
        <taxon>Pseudomonadota</taxon>
        <taxon>Gammaproteobacteria</taxon>
        <taxon>Alteromonadales</taxon>
        <taxon>Colwelliaceae</taxon>
        <taxon>Thalassotalea</taxon>
    </lineage>
</organism>
<dbReference type="NCBIfam" id="NF046061">
    <property type="entry name" value="NagX_SO_3504"/>
    <property type="match status" value="1"/>
</dbReference>
<feature type="transmembrane region" description="Helical" evidence="1">
    <location>
        <begin position="349"/>
        <end position="367"/>
    </location>
</feature>
<keyword evidence="1" id="KW-0472">Membrane</keyword>
<feature type="transmembrane region" description="Helical" evidence="1">
    <location>
        <begin position="214"/>
        <end position="232"/>
    </location>
</feature>
<keyword evidence="3" id="KW-1185">Reference proteome</keyword>
<feature type="transmembrane region" description="Helical" evidence="1">
    <location>
        <begin position="307"/>
        <end position="329"/>
    </location>
</feature>
<dbReference type="PANTHER" id="PTHR31061">
    <property type="entry name" value="LD22376P"/>
    <property type="match status" value="1"/>
</dbReference>
<keyword evidence="1" id="KW-1133">Transmembrane helix</keyword>
<sequence>MVTSAPEKKRLLSVDALRGFDMFWIMGAEGFFAALFIITGWSVFEIFDHQMKHAVWHGFTAYDLIFPLFIFLSGVSIGLAAKPIKHYSADKRAGLYRHAFTRLSLLILLGIVYNHGWGVGIPADIDQIRYVSVLGRIGIAWFVAIMLVWHLSIKNQWLISISILLGYWLLLECVTLGQFGGGNYSPDLALNVWFDQHMLPGITYRNAPMDPEGILSNLPSIVNAMAGVFVGRYIKATQHQAQRLFVHLFAAGILILVVGYLWGRIMPINKSLWTSSFTLITIGYSTLLLALFYLVIDVWRIQTWAKIFAVIGMNSIVIYLSTSIFNWQYLANSIFGGLVSSVPEGWSSLLLIAATLLLQWLFLNWLYKRNIFIKV</sequence>
<gene>
    <name evidence="2" type="ORF">HII17_09915</name>
</gene>